<evidence type="ECO:0000256" key="1">
    <source>
        <dbReference type="ARBA" id="ARBA00022737"/>
    </source>
</evidence>
<proteinExistence type="predicted"/>
<gene>
    <name evidence="3" type="ORF">L915_21522</name>
    <name evidence="4" type="ORF">L916_21386</name>
</gene>
<protein>
    <recommendedName>
        <fullName evidence="5">F-box domain-containing protein</fullName>
    </recommendedName>
</protein>
<evidence type="ECO:0008006" key="5">
    <source>
        <dbReference type="Google" id="ProtNLM"/>
    </source>
</evidence>
<dbReference type="Gene3D" id="2.120.10.30">
    <property type="entry name" value="TolB, C-terminal domain"/>
    <property type="match status" value="1"/>
</dbReference>
<dbReference type="GO" id="GO:0008270">
    <property type="term" value="F:zinc ion binding"/>
    <property type="evidence" value="ECO:0007669"/>
    <property type="project" value="UniProtKB-KW"/>
</dbReference>
<dbReference type="InterPro" id="IPR001258">
    <property type="entry name" value="NHL_repeat"/>
</dbReference>
<dbReference type="PANTHER" id="PTHR24104:SF25">
    <property type="entry name" value="PROTEIN LIN-41"/>
    <property type="match status" value="1"/>
</dbReference>
<dbReference type="Proteomes" id="UP000053236">
    <property type="component" value="Unassembled WGS sequence"/>
</dbReference>
<dbReference type="CDD" id="cd05819">
    <property type="entry name" value="NHL"/>
    <property type="match status" value="1"/>
</dbReference>
<feature type="repeat" description="NHL" evidence="2">
    <location>
        <begin position="88"/>
        <end position="128"/>
    </location>
</feature>
<evidence type="ECO:0000256" key="2">
    <source>
        <dbReference type="PROSITE-ProRule" id="PRU00504"/>
    </source>
</evidence>
<dbReference type="SUPFAM" id="SSF63829">
    <property type="entry name" value="Calcium-dependent phosphotriesterase"/>
    <property type="match status" value="1"/>
</dbReference>
<reference evidence="3" key="1">
    <citation type="submission" date="2013-11" db="EMBL/GenBank/DDBJ databases">
        <title>The Genome Sequence of Phytophthora parasitica CJ02B3.</title>
        <authorList>
            <consortium name="The Broad Institute Genomics Platform"/>
            <person name="Russ C."/>
            <person name="Tyler B."/>
            <person name="Panabieres F."/>
            <person name="Shan W."/>
            <person name="Tripathy S."/>
            <person name="Grunwald N."/>
            <person name="Machado M."/>
            <person name="Johnson C.S."/>
            <person name="Arredondo F."/>
            <person name="Hong C."/>
            <person name="Coffey M."/>
            <person name="Young S.K."/>
            <person name="Zeng Q."/>
            <person name="Gargeya S."/>
            <person name="Fitzgerald M."/>
            <person name="Abouelleil A."/>
            <person name="Alvarado L."/>
            <person name="Chapman S.B."/>
            <person name="Gainer-Dewar J."/>
            <person name="Goldberg J."/>
            <person name="Griggs A."/>
            <person name="Gujja S."/>
            <person name="Hansen M."/>
            <person name="Howarth C."/>
            <person name="Imamovic A."/>
            <person name="Ireland A."/>
            <person name="Larimer J."/>
            <person name="McCowan C."/>
            <person name="Murphy C."/>
            <person name="Pearson M."/>
            <person name="Poon T.W."/>
            <person name="Priest M."/>
            <person name="Roberts A."/>
            <person name="Saif S."/>
            <person name="Shea T."/>
            <person name="Sykes S."/>
            <person name="Wortman J."/>
            <person name="Nusbaum C."/>
            <person name="Birren B."/>
        </authorList>
    </citation>
    <scope>NUCLEOTIDE SEQUENCE [LARGE SCALE GENOMIC DNA]</scope>
    <source>
        <strain evidence="3">CJ02B3</strain>
    </source>
</reference>
<evidence type="ECO:0000313" key="4">
    <source>
        <dbReference type="EMBL" id="ETL24631.1"/>
    </source>
</evidence>
<dbReference type="PANTHER" id="PTHR24104">
    <property type="entry name" value="E3 UBIQUITIN-PROTEIN LIGASE NHLRC1-RELATED"/>
    <property type="match status" value="1"/>
</dbReference>
<organism evidence="3">
    <name type="scientific">Phytophthora nicotianae</name>
    <name type="common">Potato buckeye rot agent</name>
    <name type="synonym">Phytophthora parasitica</name>
    <dbReference type="NCBI Taxonomy" id="4792"/>
    <lineage>
        <taxon>Eukaryota</taxon>
        <taxon>Sar</taxon>
        <taxon>Stramenopiles</taxon>
        <taxon>Oomycota</taxon>
        <taxon>Peronosporomycetes</taxon>
        <taxon>Peronosporales</taxon>
        <taxon>Peronosporaceae</taxon>
        <taxon>Phytophthora</taxon>
    </lineage>
</organism>
<dbReference type="Proteomes" id="UP000053864">
    <property type="component" value="Unassembled WGS sequence"/>
</dbReference>
<sequence length="571" mass="63419">MELKVTPICGRDYSVLDKHGTVVKKDLFGGKDCRLPSYRGICWNPLTRCLLVCDIEHCCVYSYAVSFCADETGEMTMVFNHNNPAMAIGNHGSSPGQFNHPVAVAVNLRGEIAIADGKLNRVQIFSGSGELEHGFGRPGSARGEFKGISDLKFTPRGHVAIVDSGNHRIQVVSATGNVVQVIGRYGWKLGQFINPCALTVNGKGEYFVCDEGNKRIQRLSDRGRPLLEWGSHRGPTPEPETITITATNDELRPVIYSVFGAPCDVVVGLHGEIIVCNAGRRELLVFSDAGVCLHVVSAPHIFENNSPAAIAICSSMLATIATTLPEENLKADLRRDVQAVCILAVFPPDKRVRVGRFEPIPVHCAVQIVSCITYYDALHLRLVNRYFHQICRRLRNQWNLFPLTQGNATIMKYNRVVAPATGLIAVEEAFQKWGLRIYKPSNRIRKHVMDFQGGFCSALSMLYGPMFCYQYEDVLLALFRFYACPHSEEIDKAAFIEIVTQIEEVCSNLRTWEQCTPFSRCTANAVLLPTIKPAESESLTTRGVSLPTSLQHVENAQQHQLDKLLQKLKTL</sequence>
<dbReference type="EMBL" id="KI689883">
    <property type="protein sequence ID" value="ETK71181.1"/>
    <property type="molecule type" value="Genomic_DNA"/>
</dbReference>
<reference evidence="4" key="2">
    <citation type="submission" date="2013-11" db="EMBL/GenBank/DDBJ databases">
        <title>The Genome Sequence of Phytophthora parasitica CJ05E6.</title>
        <authorList>
            <consortium name="The Broad Institute Genomics Platform"/>
            <person name="Russ C."/>
            <person name="Tyler B."/>
            <person name="Panabieres F."/>
            <person name="Shan W."/>
            <person name="Tripathy S."/>
            <person name="Grunwald N."/>
            <person name="Machado M."/>
            <person name="Johnson C.S."/>
            <person name="Arredondo F."/>
            <person name="Hong C."/>
            <person name="Coffey M."/>
            <person name="Young S.K."/>
            <person name="Zeng Q."/>
            <person name="Gargeya S."/>
            <person name="Fitzgerald M."/>
            <person name="Abouelleil A."/>
            <person name="Alvarado L."/>
            <person name="Chapman S.B."/>
            <person name="Gainer-Dewar J."/>
            <person name="Goldberg J."/>
            <person name="Griggs A."/>
            <person name="Gujja S."/>
            <person name="Hansen M."/>
            <person name="Howarth C."/>
            <person name="Imamovic A."/>
            <person name="Ireland A."/>
            <person name="Larimer J."/>
            <person name="McCowan C."/>
            <person name="Murphy C."/>
            <person name="Pearson M."/>
            <person name="Poon T.W."/>
            <person name="Priest M."/>
            <person name="Roberts A."/>
            <person name="Saif S."/>
            <person name="Shea T."/>
            <person name="Sykes S."/>
            <person name="Wortman J."/>
            <person name="Nusbaum C."/>
            <person name="Birren B."/>
        </authorList>
    </citation>
    <scope>NUCLEOTIDE SEQUENCE [LARGE SCALE GENOMIC DNA]</scope>
    <source>
        <strain evidence="4">CJ05E6</strain>
    </source>
</reference>
<dbReference type="PROSITE" id="PS51125">
    <property type="entry name" value="NHL"/>
    <property type="match status" value="2"/>
</dbReference>
<feature type="repeat" description="NHL" evidence="2">
    <location>
        <begin position="132"/>
        <end position="175"/>
    </location>
</feature>
<dbReference type="GO" id="GO:0043161">
    <property type="term" value="P:proteasome-mediated ubiquitin-dependent protein catabolic process"/>
    <property type="evidence" value="ECO:0007669"/>
    <property type="project" value="TreeGrafter"/>
</dbReference>
<dbReference type="GO" id="GO:0000209">
    <property type="term" value="P:protein polyubiquitination"/>
    <property type="evidence" value="ECO:0007669"/>
    <property type="project" value="TreeGrafter"/>
</dbReference>
<dbReference type="InterPro" id="IPR036047">
    <property type="entry name" value="F-box-like_dom_sf"/>
</dbReference>
<name>W2FML8_PHYNI</name>
<evidence type="ECO:0000313" key="3">
    <source>
        <dbReference type="EMBL" id="ETK71181.1"/>
    </source>
</evidence>
<accession>W2FML8</accession>
<keyword evidence="1" id="KW-0677">Repeat</keyword>
<dbReference type="EMBL" id="KI676712">
    <property type="protein sequence ID" value="ETL24631.1"/>
    <property type="molecule type" value="Genomic_DNA"/>
</dbReference>
<dbReference type="GO" id="GO:0061630">
    <property type="term" value="F:ubiquitin protein ligase activity"/>
    <property type="evidence" value="ECO:0007669"/>
    <property type="project" value="TreeGrafter"/>
</dbReference>
<dbReference type="InterPro" id="IPR050952">
    <property type="entry name" value="TRIM-NHL_E3_ligases"/>
</dbReference>
<dbReference type="InterPro" id="IPR011042">
    <property type="entry name" value="6-blade_b-propeller_TolB-like"/>
</dbReference>
<dbReference type="SUPFAM" id="SSF81383">
    <property type="entry name" value="F-box domain"/>
    <property type="match status" value="1"/>
</dbReference>
<dbReference type="AlphaFoldDB" id="W2FML8"/>